<organism evidence="3 4">
    <name type="scientific">Candidatus Iainarchaeum sp</name>
    <dbReference type="NCBI Taxonomy" id="3101447"/>
    <lineage>
        <taxon>Archaea</taxon>
        <taxon>Candidatus Iainarchaeota</taxon>
        <taxon>Candidatus Iainarchaeia</taxon>
        <taxon>Candidatus Iainarchaeales</taxon>
        <taxon>Candidatus Iainarchaeaceae</taxon>
        <taxon>Candidatus Iainarchaeum</taxon>
    </lineage>
</organism>
<dbReference type="GO" id="GO:0005615">
    <property type="term" value="C:extracellular space"/>
    <property type="evidence" value="ECO:0007669"/>
    <property type="project" value="InterPro"/>
</dbReference>
<dbReference type="PANTHER" id="PTHR11461">
    <property type="entry name" value="SERINE PROTEASE INHIBITOR, SERPIN"/>
    <property type="match status" value="1"/>
</dbReference>
<dbReference type="CDD" id="cd19590">
    <property type="entry name" value="serpin_thermopin-like"/>
    <property type="match status" value="1"/>
</dbReference>
<name>A0A7K4BZP2_9ARCH</name>
<dbReference type="Proteomes" id="UP000526302">
    <property type="component" value="Unassembled WGS sequence"/>
</dbReference>
<sequence>MKKIVFAIMVILLVSLFGCTSNENKDQNNLPIVGDENKIIPINPPVASGLVNFSALDDSKLTIQALNDLILANNSFAVDYYNKLDSSENQSGKNIFFSPFSISTALAMTYEGAEGITAEEMRNVFYFPKNDEERRAAFANVYNNLNKSASKENYKINIANSLWNEQTYPFKKSFYDIIEKHYYGKSIPVDFINAPEEQRQKINLWVENQTNKKIINVLPENSILDNTRMVLVNAIYFKGDWNNKFDEKNTYEGEFNINNTTKKNTQMMYQKKEFNYYEDDSFQYVELPYKGEDTSMIIILPQSLYPDCEEFGDCYGEPHIKYDFSIPSANELLELKTKMKPREVQIHLPKFKFNTNYQMKKDLQEMGMNEAFSNQADFSKMDEKNEVKIGEIYHQAFIEVNEKGTEAAASTVVVMIRKTSLERNPIINANHPFAFYIQDNVSGEILFMGKIVDPTLK</sequence>
<feature type="domain" description="Serpin" evidence="2">
    <location>
        <begin position="78"/>
        <end position="454"/>
    </location>
</feature>
<dbReference type="Gene3D" id="3.30.497.10">
    <property type="entry name" value="Antithrombin, subunit I, domain 2"/>
    <property type="match status" value="1"/>
</dbReference>
<dbReference type="EMBL" id="JAAZKV010000019">
    <property type="protein sequence ID" value="NMA44724.1"/>
    <property type="molecule type" value="Genomic_DNA"/>
</dbReference>
<evidence type="ECO:0000259" key="2">
    <source>
        <dbReference type="SMART" id="SM00093"/>
    </source>
</evidence>
<dbReference type="InterPro" id="IPR000215">
    <property type="entry name" value="Serpin_fam"/>
</dbReference>
<protein>
    <submittedName>
        <fullName evidence="3">Serpin family protein</fullName>
    </submittedName>
</protein>
<comment type="caution">
    <text evidence="3">The sequence shown here is derived from an EMBL/GenBank/DDBJ whole genome shotgun (WGS) entry which is preliminary data.</text>
</comment>
<dbReference type="Pfam" id="PF00079">
    <property type="entry name" value="Serpin"/>
    <property type="match status" value="1"/>
</dbReference>
<dbReference type="AlphaFoldDB" id="A0A7K4BZP2"/>
<evidence type="ECO:0000313" key="4">
    <source>
        <dbReference type="Proteomes" id="UP000526302"/>
    </source>
</evidence>
<dbReference type="InterPro" id="IPR036186">
    <property type="entry name" value="Serpin_sf"/>
</dbReference>
<gene>
    <name evidence="3" type="ORF">GX950_02865</name>
</gene>
<dbReference type="GO" id="GO:0004867">
    <property type="term" value="F:serine-type endopeptidase inhibitor activity"/>
    <property type="evidence" value="ECO:0007669"/>
    <property type="project" value="InterPro"/>
</dbReference>
<dbReference type="InterPro" id="IPR023796">
    <property type="entry name" value="Serpin_dom"/>
</dbReference>
<evidence type="ECO:0000313" key="3">
    <source>
        <dbReference type="EMBL" id="NMA44724.1"/>
    </source>
</evidence>
<accession>A0A7K4BZP2</accession>
<comment type="similarity">
    <text evidence="1">Belongs to the serpin family.</text>
</comment>
<dbReference type="InterPro" id="IPR042185">
    <property type="entry name" value="Serpin_sf_2"/>
</dbReference>
<reference evidence="3 4" key="1">
    <citation type="journal article" date="2020" name="Biotechnol. Biofuels">
        <title>New insights from the biogas microbiome by comprehensive genome-resolved metagenomics of nearly 1600 species originating from multiple anaerobic digesters.</title>
        <authorList>
            <person name="Campanaro S."/>
            <person name="Treu L."/>
            <person name="Rodriguez-R L.M."/>
            <person name="Kovalovszki A."/>
            <person name="Ziels R.M."/>
            <person name="Maus I."/>
            <person name="Zhu X."/>
            <person name="Kougias P.G."/>
            <person name="Basile A."/>
            <person name="Luo G."/>
            <person name="Schluter A."/>
            <person name="Konstantinidis K.T."/>
            <person name="Angelidaki I."/>
        </authorList>
    </citation>
    <scope>NUCLEOTIDE SEQUENCE [LARGE SCALE GENOMIC DNA]</scope>
    <source>
        <strain evidence="3">AS22ysBPME_79</strain>
    </source>
</reference>
<dbReference type="SMART" id="SM00093">
    <property type="entry name" value="SERPIN"/>
    <property type="match status" value="1"/>
</dbReference>
<dbReference type="Gene3D" id="2.30.39.10">
    <property type="entry name" value="Alpha-1-antitrypsin, domain 1"/>
    <property type="match status" value="1"/>
</dbReference>
<dbReference type="InterPro" id="IPR042178">
    <property type="entry name" value="Serpin_sf_1"/>
</dbReference>
<evidence type="ECO:0000256" key="1">
    <source>
        <dbReference type="RuleBase" id="RU000411"/>
    </source>
</evidence>
<proteinExistence type="inferred from homology"/>
<dbReference type="PANTHER" id="PTHR11461:SF211">
    <property type="entry name" value="GH10112P-RELATED"/>
    <property type="match status" value="1"/>
</dbReference>
<dbReference type="SUPFAM" id="SSF56574">
    <property type="entry name" value="Serpins"/>
    <property type="match status" value="1"/>
</dbReference>
<dbReference type="PROSITE" id="PS51257">
    <property type="entry name" value="PROKAR_LIPOPROTEIN"/>
    <property type="match status" value="1"/>
</dbReference>